<gene>
    <name evidence="2" type="ORF">RFI_28646</name>
</gene>
<sequence length="564" mass="66934">SFNSFQIIWKDKFGRKHSDPLNPFTMTLRHSLEELRSKSQCLNHIYYGADELIHFECNFEKCLPPLSTADMTSRQDVLLADIYKQLKDFPHVQVTWTLDYCCVVPYKRTIDCERSNTPKFNPKQITCMPSDERRKFNPLLYESDFYRLKQMNESFAPDTARVLDHLKVLMHEVIKNGYLRDLISQHKNAEENGIENEIKKEEEEEKKIKCRLHFNKKNPEQLILDDNVLTILHEVKELYHSDIHKHIGYPLQLHHICAIMLYCGKECNVEFSYDQIQFKYNKWAWLDWCLRSAISILCMHERREETSMELYCGLKGVRLESLEKEIKAGNFISHVSTSDDLQVAQIYRTDQGCILHFHPSMRRATNIQSCDVTWITPFKHEREILFSRSFVENFGAQAKQKHVESKAWNAKVESEDHNTQMILLTWTKYDQFIQQTMQISAMWNHSIDLNIIFIGLNYQCNGDVDEVMELMSDFKEWKEQESNVKKYKLMINEFVEHRCCNHYINLFCLFLEKSFHNKNCNAVEFAKIVTLSNGLPYDSRDKERWQIEKNRKGRLKTTQIQNPT</sequence>
<dbReference type="AlphaFoldDB" id="X6M533"/>
<feature type="coiled-coil region" evidence="1">
    <location>
        <begin position="184"/>
        <end position="211"/>
    </location>
</feature>
<keyword evidence="1" id="KW-0175">Coiled coil</keyword>
<comment type="caution">
    <text evidence="2">The sequence shown here is derived from an EMBL/GenBank/DDBJ whole genome shotgun (WGS) entry which is preliminary data.</text>
</comment>
<dbReference type="OrthoDB" id="9990006at2759"/>
<reference evidence="2 3" key="1">
    <citation type="journal article" date="2013" name="Curr. Biol.">
        <title>The Genome of the Foraminiferan Reticulomyxa filosa.</title>
        <authorList>
            <person name="Glockner G."/>
            <person name="Hulsmann N."/>
            <person name="Schleicher M."/>
            <person name="Noegel A.A."/>
            <person name="Eichinger L."/>
            <person name="Gallinger C."/>
            <person name="Pawlowski J."/>
            <person name="Sierra R."/>
            <person name="Euteneuer U."/>
            <person name="Pillet L."/>
            <person name="Moustafa A."/>
            <person name="Platzer M."/>
            <person name="Groth M."/>
            <person name="Szafranski K."/>
            <person name="Schliwa M."/>
        </authorList>
    </citation>
    <scope>NUCLEOTIDE SEQUENCE [LARGE SCALE GENOMIC DNA]</scope>
</reference>
<evidence type="ECO:0000256" key="1">
    <source>
        <dbReference type="SAM" id="Coils"/>
    </source>
</evidence>
<dbReference type="EMBL" id="ASPP01024738">
    <property type="protein sequence ID" value="ETO08741.1"/>
    <property type="molecule type" value="Genomic_DNA"/>
</dbReference>
<organism evidence="2 3">
    <name type="scientific">Reticulomyxa filosa</name>
    <dbReference type="NCBI Taxonomy" id="46433"/>
    <lineage>
        <taxon>Eukaryota</taxon>
        <taxon>Sar</taxon>
        <taxon>Rhizaria</taxon>
        <taxon>Retaria</taxon>
        <taxon>Foraminifera</taxon>
        <taxon>Monothalamids</taxon>
        <taxon>Reticulomyxidae</taxon>
        <taxon>Reticulomyxa</taxon>
    </lineage>
</organism>
<feature type="non-terminal residue" evidence="2">
    <location>
        <position position="1"/>
    </location>
</feature>
<evidence type="ECO:0000313" key="3">
    <source>
        <dbReference type="Proteomes" id="UP000023152"/>
    </source>
</evidence>
<proteinExistence type="predicted"/>
<dbReference type="SUPFAM" id="SSF56399">
    <property type="entry name" value="ADP-ribosylation"/>
    <property type="match status" value="1"/>
</dbReference>
<name>X6M533_RETFI</name>
<dbReference type="Proteomes" id="UP000023152">
    <property type="component" value="Unassembled WGS sequence"/>
</dbReference>
<evidence type="ECO:0000313" key="2">
    <source>
        <dbReference type="EMBL" id="ETO08741.1"/>
    </source>
</evidence>
<protein>
    <submittedName>
        <fullName evidence="2">Uncharacterized protein</fullName>
    </submittedName>
</protein>
<keyword evidence="3" id="KW-1185">Reference proteome</keyword>
<accession>X6M533</accession>